<evidence type="ECO:0000313" key="2">
    <source>
        <dbReference type="Proteomes" id="UP000076603"/>
    </source>
</evidence>
<reference evidence="1 2" key="1">
    <citation type="submission" date="2016-04" db="EMBL/GenBank/DDBJ databases">
        <title>Genome sequence of Clostridium magnum DSM 2767.</title>
        <authorList>
            <person name="Poehlein A."/>
            <person name="Uhlig R."/>
            <person name="Fischer R."/>
            <person name="Bahl H."/>
            <person name="Daniel R."/>
        </authorList>
    </citation>
    <scope>NUCLEOTIDE SEQUENCE [LARGE SCALE GENOMIC DNA]</scope>
    <source>
        <strain evidence="1 2">DSM 2767</strain>
    </source>
</reference>
<dbReference type="InterPro" id="IPR036412">
    <property type="entry name" value="HAD-like_sf"/>
</dbReference>
<dbReference type="RefSeq" id="WP_066627867.1">
    <property type="nucleotide sequence ID" value="NZ_FQXL01000006.1"/>
</dbReference>
<dbReference type="AlphaFoldDB" id="A0A162RCW2"/>
<dbReference type="OrthoDB" id="9816564at2"/>
<dbReference type="Gene3D" id="1.10.150.400">
    <property type="match status" value="1"/>
</dbReference>
<sequence length="680" mass="80134">MNKNRIFDAIEKTNAKVVAFDIFDTVIHRSVSPNHVHRMWAKYLIDYYDLNMSINRLVLLKLNSRRFAKLHNVRKGLDKECRYDQMTKRIYTFLGIQESYNEFNTRCIDFELKIEKKVGHIDEKFLELYIELLNMNKDIIFISDFYLHGSTLFELLKAKGLDVKEQQVFSSSDFCKTKITGNLYQCVIEKLKIEPDKVVMVGDSKTSDYQNARLNGLNAYCIDSSKYYGRYKAFENEFQKNRMFLDLLLNEGWVKEREIPFSHVAFCMFPFVDNLYKQLRRDNRRNVFFLSREGELFKRLFDIYQEITIPNQQERINTYYLKVSRHATLIPSIFDVEKDSFQEIYKNYPDITLEAFLKNLGLEKNNAIVTEFEDTLIAKKMINDFKNSSIYDEVLKSEVFQRECTARAEQQRELFISYLDSFNVDYRSEGLSIVDVGYSGTTQENIKKIFSNEVAMYGYYMFSYANPKTMNSMNQKIGILYDKNNSKRKKDYFAYNSAVLELISLASHGSVNDYVTEGKAVAPTYDFIESEETAYKEVILPIQKNIEDAMRKICSAYSRTIFVKKDYYKCFMRQYRRFIFNPTLEEMSLYTQIPFVDNFAAYVTYDSSIVRKQSALVSIVKLILSCGRLIRKQNTHWVAVALDRLRLRLFNPLLYTFAPISLLIFDLLELLEKRKKGLSS</sequence>
<organism evidence="1 2">
    <name type="scientific">Clostridium magnum DSM 2767</name>
    <dbReference type="NCBI Taxonomy" id="1121326"/>
    <lineage>
        <taxon>Bacteria</taxon>
        <taxon>Bacillati</taxon>
        <taxon>Bacillota</taxon>
        <taxon>Clostridia</taxon>
        <taxon>Eubacteriales</taxon>
        <taxon>Clostridiaceae</taxon>
        <taxon>Clostridium</taxon>
    </lineage>
</organism>
<comment type="caution">
    <text evidence="1">The sequence shown here is derived from an EMBL/GenBank/DDBJ whole genome shotgun (WGS) entry which is preliminary data.</text>
</comment>
<name>A0A162RCW2_9CLOT</name>
<dbReference type="SUPFAM" id="SSF56784">
    <property type="entry name" value="HAD-like"/>
    <property type="match status" value="1"/>
</dbReference>
<dbReference type="EMBL" id="LWAE01000007">
    <property type="protein sequence ID" value="KZL89723.1"/>
    <property type="molecule type" value="Genomic_DNA"/>
</dbReference>
<dbReference type="Proteomes" id="UP000076603">
    <property type="component" value="Unassembled WGS sequence"/>
</dbReference>
<proteinExistence type="predicted"/>
<gene>
    <name evidence="1" type="ORF">CLMAG_47210</name>
</gene>
<protein>
    <submittedName>
        <fullName evidence="1">Uncharacterized protein</fullName>
    </submittedName>
</protein>
<dbReference type="Gene3D" id="3.40.50.1000">
    <property type="entry name" value="HAD superfamily/HAD-like"/>
    <property type="match status" value="1"/>
</dbReference>
<dbReference type="InterPro" id="IPR023214">
    <property type="entry name" value="HAD_sf"/>
</dbReference>
<accession>A0A162RCW2</accession>
<dbReference type="PATRIC" id="fig|1121326.3.peg.4784"/>
<evidence type="ECO:0000313" key="1">
    <source>
        <dbReference type="EMBL" id="KZL89723.1"/>
    </source>
</evidence>
<dbReference type="STRING" id="1121326.CLMAG_47210"/>
<keyword evidence="2" id="KW-1185">Reference proteome</keyword>